<feature type="region of interest" description="Disordered" evidence="37">
    <location>
        <begin position="1887"/>
        <end position="1930"/>
    </location>
</feature>
<keyword evidence="18" id="KW-0965">Cell junction</keyword>
<feature type="domain" description="SH3" evidence="39">
    <location>
        <begin position="703"/>
        <end position="762"/>
    </location>
</feature>
<dbReference type="PROSITE" id="PS50010">
    <property type="entry name" value="DH_2"/>
    <property type="match status" value="1"/>
</dbReference>
<dbReference type="Pfam" id="PF00621">
    <property type="entry name" value="RhoGEF"/>
    <property type="match status" value="1"/>
</dbReference>
<dbReference type="GO" id="GO:0008270">
    <property type="term" value="F:zinc ion binding"/>
    <property type="evidence" value="ECO:0007669"/>
    <property type="project" value="InterPro"/>
</dbReference>
<evidence type="ECO:0000256" key="29">
    <source>
        <dbReference type="ARBA" id="ARBA00059780"/>
    </source>
</evidence>
<dbReference type="CDD" id="cd00160">
    <property type="entry name" value="RhoGEF"/>
    <property type="match status" value="1"/>
</dbReference>
<dbReference type="InterPro" id="IPR004148">
    <property type="entry name" value="BAR_dom"/>
</dbReference>
<feature type="compositionally biased region" description="Pro residues" evidence="37">
    <location>
        <begin position="1131"/>
        <end position="1141"/>
    </location>
</feature>
<dbReference type="Pfam" id="PF13620">
    <property type="entry name" value="CarboxypepD_reg"/>
    <property type="match status" value="1"/>
</dbReference>
<dbReference type="PROSITE" id="PS00132">
    <property type="entry name" value="CARBOXYPEPT_ZN_1"/>
    <property type="match status" value="1"/>
</dbReference>
<evidence type="ECO:0000256" key="14">
    <source>
        <dbReference type="ARBA" id="ARBA00022723"/>
    </source>
</evidence>
<feature type="domain" description="Peptidase M14" evidence="42">
    <location>
        <begin position="28"/>
        <end position="340"/>
    </location>
</feature>
<dbReference type="Gene3D" id="3.40.630.10">
    <property type="entry name" value="Zn peptidases"/>
    <property type="match status" value="1"/>
</dbReference>
<evidence type="ECO:0000256" key="15">
    <source>
        <dbReference type="ARBA" id="ARBA00022729"/>
    </source>
</evidence>
<evidence type="ECO:0000256" key="20">
    <source>
        <dbReference type="ARBA" id="ARBA00023034"/>
    </source>
</evidence>
<dbReference type="CDD" id="cd11798">
    <property type="entry name" value="SH3_DNMBP_C1"/>
    <property type="match status" value="1"/>
</dbReference>
<dbReference type="Pfam" id="PF14604">
    <property type="entry name" value="SH3_9"/>
    <property type="match status" value="2"/>
</dbReference>
<dbReference type="SUPFAM" id="SSF50044">
    <property type="entry name" value="SH3-domain"/>
    <property type="match status" value="5"/>
</dbReference>
<dbReference type="FunFam" id="2.60.40.1120:FF:000011">
    <property type="entry name" value="Carboxypeptidase N catalytic chain"/>
    <property type="match status" value="1"/>
</dbReference>
<evidence type="ECO:0000256" key="30">
    <source>
        <dbReference type="ARBA" id="ARBA00062248"/>
    </source>
</evidence>
<evidence type="ECO:0000256" key="3">
    <source>
        <dbReference type="ARBA" id="ARBA00004245"/>
    </source>
</evidence>
<evidence type="ECO:0000256" key="16">
    <source>
        <dbReference type="ARBA" id="ARBA00022801"/>
    </source>
</evidence>
<comment type="subunit">
    <text evidence="30">Tetramer of two catalytic chains and two glycosylated inactive chains.</text>
</comment>
<evidence type="ECO:0000256" key="13">
    <source>
        <dbReference type="ARBA" id="ARBA00022670"/>
    </source>
</evidence>
<dbReference type="GO" id="GO:0070161">
    <property type="term" value="C:anchoring junction"/>
    <property type="evidence" value="ECO:0007669"/>
    <property type="project" value="UniProtKB-SubCell"/>
</dbReference>
<feature type="region of interest" description="Disordered" evidence="37">
    <location>
        <begin position="670"/>
        <end position="705"/>
    </location>
</feature>
<dbReference type="CDD" id="cd11796">
    <property type="entry name" value="SH3_DNMBP_N3"/>
    <property type="match status" value="1"/>
</dbReference>
<comment type="caution">
    <text evidence="43">The sequence shown here is derived from an EMBL/GenBank/DDBJ whole genome shotgun (WGS) entry which is preliminary data.</text>
</comment>
<evidence type="ECO:0000256" key="9">
    <source>
        <dbReference type="ARBA" id="ARBA00022490"/>
    </source>
</evidence>
<dbReference type="InterPro" id="IPR027267">
    <property type="entry name" value="AH/BAR_dom_sf"/>
</dbReference>
<feature type="compositionally biased region" description="Basic and acidic residues" evidence="37">
    <location>
        <begin position="1153"/>
        <end position="1175"/>
    </location>
</feature>
<feature type="active site" description="Proton donor/acceptor" evidence="36">
    <location>
        <position position="310"/>
    </location>
</feature>
<dbReference type="CDD" id="cd12141">
    <property type="entry name" value="SH3_DNMBP_C2"/>
    <property type="match status" value="1"/>
</dbReference>
<dbReference type="EC" id="3.4.17.3" evidence="31"/>
<dbReference type="SUPFAM" id="SSF103657">
    <property type="entry name" value="BAR/IMD domain-like"/>
    <property type="match status" value="1"/>
</dbReference>
<evidence type="ECO:0000256" key="19">
    <source>
        <dbReference type="ARBA" id="ARBA00023018"/>
    </source>
</evidence>
<dbReference type="InterPro" id="IPR035819">
    <property type="entry name" value="DNMBP_SH3_N3"/>
</dbReference>
<evidence type="ECO:0000259" key="41">
    <source>
        <dbReference type="PROSITE" id="PS51021"/>
    </source>
</evidence>
<evidence type="ECO:0000256" key="7">
    <source>
        <dbReference type="ARBA" id="ARBA00018186"/>
    </source>
</evidence>
<feature type="domain" description="SH3" evidence="39">
    <location>
        <begin position="2035"/>
        <end position="2098"/>
    </location>
</feature>
<dbReference type="GO" id="GO:0004181">
    <property type="term" value="F:metallocarboxypeptidase activity"/>
    <property type="evidence" value="ECO:0007669"/>
    <property type="project" value="UniProtKB-EC"/>
</dbReference>
<dbReference type="SUPFAM" id="SSF49464">
    <property type="entry name" value="Carboxypeptidase regulatory domain-like"/>
    <property type="match status" value="1"/>
</dbReference>
<feature type="compositionally biased region" description="Acidic residues" evidence="37">
    <location>
        <begin position="671"/>
        <end position="685"/>
    </location>
</feature>
<dbReference type="FunFam" id="2.30.30.40:FF:000160">
    <property type="entry name" value="dynamin-binding protein isoform X1"/>
    <property type="match status" value="1"/>
</dbReference>
<evidence type="ECO:0000256" key="17">
    <source>
        <dbReference type="ARBA" id="ARBA00022833"/>
    </source>
</evidence>
<dbReference type="Gene3D" id="1.20.1270.60">
    <property type="entry name" value="Arfaptin homology (AH) domain/BAR domain"/>
    <property type="match status" value="1"/>
</dbReference>
<dbReference type="InterPro" id="IPR000834">
    <property type="entry name" value="Peptidase_M14"/>
</dbReference>
<dbReference type="Proteomes" id="UP000606274">
    <property type="component" value="Unassembled WGS sequence"/>
</dbReference>
<dbReference type="SUPFAM" id="SSF48065">
    <property type="entry name" value="DBL homology domain (DH-domain)"/>
    <property type="match status" value="1"/>
</dbReference>
<keyword evidence="21" id="KW-0482">Metalloprotease</keyword>
<evidence type="ECO:0000256" key="36">
    <source>
        <dbReference type="PROSITE-ProRule" id="PRU01379"/>
    </source>
</evidence>
<feature type="compositionally biased region" description="Low complexity" evidence="37">
    <location>
        <begin position="1068"/>
        <end position="1083"/>
    </location>
</feature>
<dbReference type="Gene3D" id="2.60.40.1120">
    <property type="entry name" value="Carboxypeptidase-like, regulatory domain"/>
    <property type="match status" value="1"/>
</dbReference>
<reference evidence="43" key="1">
    <citation type="submission" date="2020-08" db="EMBL/GenBank/DDBJ databases">
        <title>Chromosome-level assembly of Southern catfish (Silurus meridionalis) provides insights into visual adaptation to the nocturnal and benthic lifestyles.</title>
        <authorList>
            <person name="Zhang Y."/>
            <person name="Wang D."/>
            <person name="Peng Z."/>
        </authorList>
    </citation>
    <scope>NUCLEOTIDE SEQUENCE</scope>
    <source>
        <strain evidence="43">SWU-2019-XX</strain>
        <tissue evidence="43">Muscle</tissue>
    </source>
</reference>
<dbReference type="EMBL" id="JABFDY010000007">
    <property type="protein sequence ID" value="KAF7705382.1"/>
    <property type="molecule type" value="Genomic_DNA"/>
</dbReference>
<protein>
    <recommendedName>
        <fullName evidence="32">Carboxypeptidase N catalytic chain</fullName>
        <ecNumber evidence="31">3.4.17.3</ecNumber>
    </recommendedName>
    <alternativeName>
        <fullName evidence="34">Carboxypeptidase N polypeptide 1</fullName>
    </alternativeName>
    <alternativeName>
        <fullName evidence="33">Carboxypeptidase N small subunit</fullName>
    </alternativeName>
    <alternativeName>
        <fullName evidence="7">Dynamin-binding protein</fullName>
    </alternativeName>
    <alternativeName>
        <fullName evidence="26">Scaffold protein Tuba</fullName>
    </alternativeName>
</protein>
<dbReference type="GO" id="GO:0005856">
    <property type="term" value="C:cytoskeleton"/>
    <property type="evidence" value="ECO:0007669"/>
    <property type="project" value="UniProtKB-SubCell"/>
</dbReference>
<keyword evidence="16" id="KW-0378">Hydrolase</keyword>
<feature type="region of interest" description="Disordered" evidence="37">
    <location>
        <begin position="1068"/>
        <end position="1175"/>
    </location>
</feature>
<feature type="region of interest" description="Disordered" evidence="37">
    <location>
        <begin position="1250"/>
        <end position="1273"/>
    </location>
</feature>
<keyword evidence="17" id="KW-0862">Zinc</keyword>
<evidence type="ECO:0000256" key="18">
    <source>
        <dbReference type="ARBA" id="ARBA00022949"/>
    </source>
</evidence>
<keyword evidence="25" id="KW-0206">Cytoskeleton</keyword>
<feature type="compositionally biased region" description="Pro residues" evidence="37">
    <location>
        <begin position="890"/>
        <end position="899"/>
    </location>
</feature>
<evidence type="ECO:0000256" key="5">
    <source>
        <dbReference type="ARBA" id="ARBA00004348"/>
    </source>
</evidence>
<feature type="chain" id="PRO_5035789808" description="Carboxypeptidase N catalytic chain" evidence="38">
    <location>
        <begin position="25"/>
        <end position="2099"/>
    </location>
</feature>
<evidence type="ECO:0000256" key="35">
    <source>
        <dbReference type="PROSITE-ProRule" id="PRU00192"/>
    </source>
</evidence>
<feature type="compositionally biased region" description="Pro residues" evidence="37">
    <location>
        <begin position="1091"/>
        <end position="1105"/>
    </location>
</feature>
<dbReference type="InterPro" id="IPR000219">
    <property type="entry name" value="DH_dom"/>
</dbReference>
<evidence type="ECO:0000259" key="42">
    <source>
        <dbReference type="PROSITE" id="PS52035"/>
    </source>
</evidence>
<name>A0A8T0BDW8_SILME</name>
<dbReference type="FunFam" id="2.30.30.40:FF:000084">
    <property type="entry name" value="dynamin-binding protein isoform X1"/>
    <property type="match status" value="1"/>
</dbReference>
<dbReference type="InterPro" id="IPR008969">
    <property type="entry name" value="CarboxyPept-like_regulatory"/>
</dbReference>
<feature type="domain" description="DH" evidence="40">
    <location>
        <begin position="1276"/>
        <end position="1459"/>
    </location>
</feature>
<dbReference type="InterPro" id="IPR001452">
    <property type="entry name" value="SH3_domain"/>
</dbReference>
<evidence type="ECO:0000313" key="43">
    <source>
        <dbReference type="EMBL" id="KAF7705382.1"/>
    </source>
</evidence>
<feature type="domain" description="SH3" evidence="39">
    <location>
        <begin position="506"/>
        <end position="566"/>
    </location>
</feature>
<evidence type="ECO:0000256" key="22">
    <source>
        <dbReference type="ARBA" id="ARBA00023054"/>
    </source>
</evidence>
<dbReference type="Gene3D" id="1.20.900.10">
    <property type="entry name" value="Dbl homology (DH) domain"/>
    <property type="match status" value="1"/>
</dbReference>
<comment type="subcellular location">
    <subcellularLocation>
        <location evidence="4">Cell junction</location>
    </subcellularLocation>
    <subcellularLocation>
        <location evidence="3">Cytoplasm</location>
        <location evidence="3">Cytoskeleton</location>
    </subcellularLocation>
    <subcellularLocation>
        <location evidence="5">Golgi apparatus</location>
        <location evidence="5">Golgi stack</location>
    </subcellularLocation>
    <subcellularLocation>
        <location evidence="2">Secreted</location>
        <location evidence="2">Extracellular space</location>
    </subcellularLocation>
    <subcellularLocation>
        <location evidence="27">Synapse</location>
    </subcellularLocation>
</comment>
<evidence type="ECO:0000256" key="10">
    <source>
        <dbReference type="ARBA" id="ARBA00022525"/>
    </source>
</evidence>
<evidence type="ECO:0000256" key="25">
    <source>
        <dbReference type="ARBA" id="ARBA00023212"/>
    </source>
</evidence>
<evidence type="ECO:0000256" key="12">
    <source>
        <dbReference type="ARBA" id="ARBA00022658"/>
    </source>
</evidence>
<evidence type="ECO:0000256" key="31">
    <source>
        <dbReference type="ARBA" id="ARBA00067073"/>
    </source>
</evidence>
<evidence type="ECO:0000256" key="28">
    <source>
        <dbReference type="ARBA" id="ARBA00052807"/>
    </source>
</evidence>
<feature type="region of interest" description="Disordered" evidence="37">
    <location>
        <begin position="1944"/>
        <end position="2020"/>
    </location>
</feature>
<comment type="similarity">
    <text evidence="6 36">Belongs to the peptidase M14 family.</text>
</comment>
<dbReference type="SMART" id="SM00721">
    <property type="entry name" value="BAR"/>
    <property type="match status" value="1"/>
</dbReference>
<keyword evidence="19" id="KW-0770">Synapse</keyword>
<feature type="domain" description="SH3" evidence="39">
    <location>
        <begin position="588"/>
        <end position="647"/>
    </location>
</feature>
<evidence type="ECO:0000256" key="8">
    <source>
        <dbReference type="ARBA" id="ARBA00022443"/>
    </source>
</evidence>
<dbReference type="GO" id="GO:0005085">
    <property type="term" value="F:guanyl-nucleotide exchange factor activity"/>
    <property type="evidence" value="ECO:0007669"/>
    <property type="project" value="UniProtKB-KW"/>
</dbReference>
<dbReference type="InterPro" id="IPR035899">
    <property type="entry name" value="DBL_dom_sf"/>
</dbReference>
<comment type="cofactor">
    <cofactor evidence="1">
        <name>Zn(2+)</name>
        <dbReference type="ChEBI" id="CHEBI:29105"/>
    </cofactor>
</comment>
<keyword evidence="8 35" id="KW-0728">SH3 domain</keyword>
<feature type="compositionally biased region" description="Polar residues" evidence="37">
    <location>
        <begin position="1999"/>
        <end position="2013"/>
    </location>
</feature>
<dbReference type="FunFam" id="1.20.1270.60:FF:000027">
    <property type="entry name" value="dynamin-binding protein isoform X1"/>
    <property type="match status" value="1"/>
</dbReference>
<evidence type="ECO:0000256" key="1">
    <source>
        <dbReference type="ARBA" id="ARBA00001947"/>
    </source>
</evidence>
<dbReference type="InterPro" id="IPR001331">
    <property type="entry name" value="GDS_CDC24_CS"/>
</dbReference>
<feature type="region of interest" description="Disordered" evidence="37">
    <location>
        <begin position="841"/>
        <end position="964"/>
    </location>
</feature>
<keyword evidence="9" id="KW-0963">Cytoplasm</keyword>
<dbReference type="PROSITE" id="PS51021">
    <property type="entry name" value="BAR"/>
    <property type="match status" value="1"/>
</dbReference>
<keyword evidence="13" id="KW-0645">Protease</keyword>
<dbReference type="FunFam" id="3.40.630.10:FF:000013">
    <property type="entry name" value="carboxypeptidase N catalytic chain"/>
    <property type="match status" value="1"/>
</dbReference>
<sequence length="2099" mass="239528">MVSGSCVVWVGILLLGLGAPKTRADEFQHHGYEEMVRTLFSIQSQCPYITRVYSIGRSVEGRHLYALEFSDNPGIHEALEPEFKYVGNMHGNEVLGRELLIQLSQFLCDEYLAGNQRVTELILNTRIHILPSMNPDGYEVAARQGPEFNGYLVGRGNSRDVDLNRNFPDLNALLYYNEKNNGQNHHLPLPDNWEHQVEPETLAVIKWMQSYNFVLSANLHGGAVVANYPFDKSREPRIRGRSMYSATADDKLFKNLAKTYSYAHSWMHKGYNCGEYFEDGITNGASWYTLSKGMQDFNYLYTNCFEITLELSCDKFPPAATLAREWLANREALVSYLEQVHHGIKGMVYDENNNLISNAVISVAGINHDITSGADGDYFRLLLPGTYTVTAIAAGYRPSTSTVTVGPAEAIQLHFYLKPAPKVKNMNAMCKTAFYERPTGEAQFFDPPVFRKAQRLVLGLQLDTGNSLSPASSLQITQVLSENGGRLCGQFPSTFVESVTVPPTKAGEQLYVCISDFNSSEPGNLPLKRGDLVAGEGNIDAVWHLGRNAWGSCGHFPLSCVKELELSGRSRQLSERSAAAQVSELPSYALGQGRALMNLHAQLDEELDFREGDIITIVGMPEPGWFQGELEGRTGIFPEGFVELLAPLRTLQPARPINLVQGQYSHCRMMEEEEKEEEEEDEEGEERLKDTSEMQIQEEDKEEGGVHGIAQYEFRALEPGELDFDVGDRIQILNTLEDGWLEGELRGKRGIFPHRFVKLEEQLEDKDLQTISDTNGTSDKKEINSYASDYNYGQDSQALKAHDQDEKSHEDYTVWDLDYFERKEECKETCLRDTQSEISCHDQTRVQSLPLNQPGPRRQERPPPPIVHTIKTGKSGPRPHQRTNSRNLIPPRPQLPPRPRLFNRQNNTSNHSSPSEPSPVPNTRNTSLIQPIRTSLRLQSSSSWTRNKGCYASHDSRRTASQVKSRQKLVTRHASISNADLEYYRHGEHNLMYQEQGSNGLPTSHTLGCLSGDLDSKLTQQLLEFERSLPGRCTESESIRNDQCRDTFSRHFSIMDYNSESDIIKGSHQSLLHDSPPSSPSSSLERRKTLRPPPPRPRILRPPAPHTSHSHSSFSNNQVPQQPYKPMRQAPRPPPPCPRPPILVSTEEEESTQEEKLEKAEDALERETEIEQEREREQKQYRLLLRLEEVEREIEMYTHTAQELNAMLEEEGEEDELARQQALENLEFCSYTVETLTLEQQQLQEMALLSDQPKSVEPTPASSATTEDPEQRMLEKRSKVIEELLQTERDYIKALEMCHDEIIDPLKEKKVQNIDFEGLFGNICDVFVLSTRLEKALKDTDSIGKVFLDFKSELEEVYKVYCQNHDDAIALLETYEKDENIQKQVLECLENLRKNYDGWGKTNYINLGSFLIKPVQRVMRYPLLLMELLNATPESHHDRKHLADAVLSVKEINVNINEFKRRKDLVVKYRKVDEDRFIDKISKLSMHSIIKKSNRVSSHIKHLTGIAPQIKDEAFDEAEKRFRLLERLIKCLIRDISLYLQHIRESASVKVLSAISFCDIYTERQQQLDPERFQRAHRCISDKQFTEFKERTEALVISPLNQLLSMFAGPHKLIQKRFDKLLDYDNCKERAERFKEKRVQEDLQRARNTYEALNAQLLDELPKFNRVAEDLFNNCLLGFSKAQRDFMFCTLEELTPLLQRLGIGGTEGNLVSLFQEEHNRVLQLLQSFSFFPENLPTPRKAYDKKTLEKTTSKKQLLNPPNCKIQTAEHRTGLLVSYGPERLFQAERNFNAAQDLDVSIQEGDIVGVIKQQDPMGSQNRWLIDNGVTKGFVYSSFLKPYNPRQSHSDVSIESQSSNESGYGGSSPVFSRQNSNSTLKFNHETSTVSFSSAHTPSHASLCLSQDSNSSQRSPLTDNSLPNYPPNNQRDTLDSTYRNSSIQKELTETVHNAANHRDYSDSLYQNTGNYRDSPDSSYRDHSDSSETDFGSSNKSSRHDASQRHTANSPQQRQNGEGSLQKRRPQYTANEDIEPDHELDGHQIYYALYSFSARCANELSIEANQRVRILEFQDMNGNQEWWLGEAKGRRGYVPSNYIRKSEYT</sequence>
<dbReference type="Pfam" id="PF03114">
    <property type="entry name" value="BAR"/>
    <property type="match status" value="1"/>
</dbReference>
<evidence type="ECO:0000256" key="33">
    <source>
        <dbReference type="ARBA" id="ARBA00082615"/>
    </source>
</evidence>
<evidence type="ECO:0000256" key="34">
    <source>
        <dbReference type="ARBA" id="ARBA00083228"/>
    </source>
</evidence>
<feature type="compositionally biased region" description="Polar residues" evidence="37">
    <location>
        <begin position="1842"/>
        <end position="1858"/>
    </location>
</feature>
<keyword evidence="44" id="KW-1185">Reference proteome</keyword>
<proteinExistence type="inferred from homology"/>
<keyword evidence="15 38" id="KW-0732">Signal</keyword>
<dbReference type="PANTHER" id="PTHR22834">
    <property type="entry name" value="NUCLEAR FUSION PROTEIN FUS2"/>
    <property type="match status" value="1"/>
</dbReference>
<dbReference type="FunFam" id="2.30.30.40:FF:000138">
    <property type="entry name" value="dynamin-binding protein isoform X1"/>
    <property type="match status" value="1"/>
</dbReference>
<keyword evidence="20" id="KW-0333">Golgi apparatus</keyword>
<dbReference type="Gene3D" id="2.30.30.40">
    <property type="entry name" value="SH3 Domains"/>
    <property type="match status" value="5"/>
</dbReference>
<evidence type="ECO:0000259" key="40">
    <source>
        <dbReference type="PROSITE" id="PS50010"/>
    </source>
</evidence>
<evidence type="ECO:0000256" key="37">
    <source>
        <dbReference type="SAM" id="MobiDB-lite"/>
    </source>
</evidence>
<evidence type="ECO:0000259" key="39">
    <source>
        <dbReference type="PROSITE" id="PS50002"/>
    </source>
</evidence>
<dbReference type="InterPro" id="IPR036028">
    <property type="entry name" value="SH3-like_dom_sf"/>
</dbReference>
<evidence type="ECO:0000313" key="44">
    <source>
        <dbReference type="Proteomes" id="UP000606274"/>
    </source>
</evidence>
<dbReference type="Pfam" id="PF00246">
    <property type="entry name" value="Peptidase_M14"/>
    <property type="match status" value="1"/>
</dbReference>
<keyword evidence="11" id="KW-0121">Carboxypeptidase</keyword>
<dbReference type="PROSITE" id="PS00133">
    <property type="entry name" value="CARBOXYPEPT_ZN_2"/>
    <property type="match status" value="1"/>
</dbReference>
<keyword evidence="22" id="KW-0175">Coiled coil</keyword>
<dbReference type="SMART" id="SM00325">
    <property type="entry name" value="RhoGEF"/>
    <property type="match status" value="1"/>
</dbReference>
<evidence type="ECO:0000256" key="38">
    <source>
        <dbReference type="SAM" id="SignalP"/>
    </source>
</evidence>
<dbReference type="FunFam" id="2.30.30.40:FF:000066">
    <property type="entry name" value="dynamin-binding protein isoform X1"/>
    <property type="match status" value="1"/>
</dbReference>
<dbReference type="PROSITE" id="PS52035">
    <property type="entry name" value="PEPTIDASE_M14"/>
    <property type="match status" value="1"/>
</dbReference>
<keyword evidence="14" id="KW-0479">Metal-binding</keyword>
<dbReference type="PROSITE" id="PS00741">
    <property type="entry name" value="DH_1"/>
    <property type="match status" value="1"/>
</dbReference>
<organism evidence="43 44">
    <name type="scientific">Silurus meridionalis</name>
    <name type="common">Southern catfish</name>
    <name type="synonym">Silurus soldatovi meridionalis</name>
    <dbReference type="NCBI Taxonomy" id="175797"/>
    <lineage>
        <taxon>Eukaryota</taxon>
        <taxon>Metazoa</taxon>
        <taxon>Chordata</taxon>
        <taxon>Craniata</taxon>
        <taxon>Vertebrata</taxon>
        <taxon>Euteleostomi</taxon>
        <taxon>Actinopterygii</taxon>
        <taxon>Neopterygii</taxon>
        <taxon>Teleostei</taxon>
        <taxon>Ostariophysi</taxon>
        <taxon>Siluriformes</taxon>
        <taxon>Siluridae</taxon>
        <taxon>Silurus</taxon>
    </lineage>
</organism>
<evidence type="ECO:0000256" key="23">
    <source>
        <dbReference type="ARBA" id="ARBA00023157"/>
    </source>
</evidence>
<dbReference type="Pfam" id="PF00018">
    <property type="entry name" value="SH3_1"/>
    <property type="match status" value="1"/>
</dbReference>
<dbReference type="SUPFAM" id="SSF53187">
    <property type="entry name" value="Zn-dependent exopeptidases"/>
    <property type="match status" value="1"/>
</dbReference>
<evidence type="ECO:0000256" key="2">
    <source>
        <dbReference type="ARBA" id="ARBA00004239"/>
    </source>
</evidence>
<dbReference type="GO" id="GO:0045202">
    <property type="term" value="C:synapse"/>
    <property type="evidence" value="ECO:0007669"/>
    <property type="project" value="UniProtKB-SubCell"/>
</dbReference>
<feature type="domain" description="SH3" evidence="39">
    <location>
        <begin position="1778"/>
        <end position="1841"/>
    </location>
</feature>
<keyword evidence="12" id="KW-0344">Guanine-nucleotide releasing factor</keyword>
<dbReference type="FunFam" id="1.20.900.10:FF:000023">
    <property type="entry name" value="dynamin-binding protein isoform X2"/>
    <property type="match status" value="1"/>
</dbReference>
<feature type="compositionally biased region" description="Polar residues" evidence="37">
    <location>
        <begin position="908"/>
        <end position="946"/>
    </location>
</feature>
<dbReference type="SMART" id="SM00631">
    <property type="entry name" value="Zn_pept"/>
    <property type="match status" value="1"/>
</dbReference>
<dbReference type="GO" id="GO:0060271">
    <property type="term" value="P:cilium assembly"/>
    <property type="evidence" value="ECO:0007669"/>
    <property type="project" value="TreeGrafter"/>
</dbReference>
<evidence type="ECO:0000256" key="26">
    <source>
        <dbReference type="ARBA" id="ARBA00032587"/>
    </source>
</evidence>
<dbReference type="PRINTS" id="PR00765">
    <property type="entry name" value="CRBOXYPTASEA"/>
</dbReference>
<dbReference type="PROSITE" id="PS50002">
    <property type="entry name" value="SH3"/>
    <property type="match status" value="5"/>
</dbReference>
<evidence type="ECO:0000256" key="27">
    <source>
        <dbReference type="ARBA" id="ARBA00034103"/>
    </source>
</evidence>
<evidence type="ECO:0000256" key="32">
    <source>
        <dbReference type="ARBA" id="ARBA00067642"/>
    </source>
</evidence>
<dbReference type="InterPro" id="IPR057247">
    <property type="entry name" value="CARBOXYPEPT_ZN_2"/>
</dbReference>
<comment type="function">
    <text evidence="29">Protects the body from potent vasoactive and inflammatory peptides containing C-terminal Arg or Lys (such as kinins or anaphylatoxins) which are released into the circulation.</text>
</comment>
<feature type="region of interest" description="Disordered" evidence="37">
    <location>
        <begin position="1842"/>
        <end position="1868"/>
    </location>
</feature>
<feature type="signal peptide" evidence="38">
    <location>
        <begin position="1"/>
        <end position="24"/>
    </location>
</feature>
<dbReference type="InterPro" id="IPR035820">
    <property type="entry name" value="DNMBP_SH3_C1"/>
</dbReference>
<dbReference type="InterPro" id="IPR051492">
    <property type="entry name" value="Dynamin-Rho_GEF"/>
</dbReference>
<dbReference type="InterPro" id="IPR057246">
    <property type="entry name" value="CARBOXYPEPT_ZN_1"/>
</dbReference>
<keyword evidence="24" id="KW-0325">Glycoprotein</keyword>
<comment type="catalytic activity">
    <reaction evidence="28">
        <text>Release of a C-terminal basic amino acid, preferentially lysine.</text>
        <dbReference type="EC" id="3.4.17.3"/>
    </reaction>
</comment>
<accession>A0A8T0BDW8</accession>
<feature type="compositionally biased region" description="Low complexity" evidence="37">
    <location>
        <begin position="1106"/>
        <end position="1115"/>
    </location>
</feature>
<dbReference type="PANTHER" id="PTHR22834:SF19">
    <property type="entry name" value="DYNAMIN-BINDING PROTEIN"/>
    <property type="match status" value="1"/>
</dbReference>
<dbReference type="CDD" id="cd07589">
    <property type="entry name" value="BAR_DNMBP"/>
    <property type="match status" value="1"/>
</dbReference>
<dbReference type="GO" id="GO:0005795">
    <property type="term" value="C:Golgi stack"/>
    <property type="evidence" value="ECO:0007669"/>
    <property type="project" value="UniProtKB-SubCell"/>
</dbReference>
<feature type="compositionally biased region" description="Basic and acidic residues" evidence="37">
    <location>
        <begin position="1968"/>
        <end position="1980"/>
    </location>
</feature>
<evidence type="ECO:0000256" key="6">
    <source>
        <dbReference type="ARBA" id="ARBA00005988"/>
    </source>
</evidence>
<dbReference type="GO" id="GO:0005576">
    <property type="term" value="C:extracellular region"/>
    <property type="evidence" value="ECO:0007669"/>
    <property type="project" value="UniProtKB-SubCell"/>
</dbReference>
<evidence type="ECO:0000256" key="11">
    <source>
        <dbReference type="ARBA" id="ARBA00022645"/>
    </source>
</evidence>
<evidence type="ECO:0000256" key="4">
    <source>
        <dbReference type="ARBA" id="ARBA00004282"/>
    </source>
</evidence>
<dbReference type="SMART" id="SM00326">
    <property type="entry name" value="SH3"/>
    <property type="match status" value="5"/>
</dbReference>
<evidence type="ECO:0000256" key="24">
    <source>
        <dbReference type="ARBA" id="ARBA00023180"/>
    </source>
</evidence>
<keyword evidence="10" id="KW-0964">Secreted</keyword>
<evidence type="ECO:0000256" key="21">
    <source>
        <dbReference type="ARBA" id="ARBA00023049"/>
    </source>
</evidence>
<dbReference type="CDD" id="cd11308">
    <property type="entry name" value="Peptidase_M14NE-CP-C_like"/>
    <property type="match status" value="1"/>
</dbReference>
<keyword evidence="23" id="KW-1015">Disulfide bond</keyword>
<dbReference type="GO" id="GO:0035556">
    <property type="term" value="P:intracellular signal transduction"/>
    <property type="evidence" value="ECO:0007669"/>
    <property type="project" value="InterPro"/>
</dbReference>
<dbReference type="GO" id="GO:0006508">
    <property type="term" value="P:proteolysis"/>
    <property type="evidence" value="ECO:0007669"/>
    <property type="project" value="UniProtKB-KW"/>
</dbReference>
<gene>
    <name evidence="43" type="ORF">HF521_020668</name>
</gene>
<feature type="domain" description="BAR" evidence="41">
    <location>
        <begin position="1500"/>
        <end position="1707"/>
    </location>
</feature>